<accession>A0A9Q0F672</accession>
<dbReference type="PANTHER" id="PTHR46445">
    <property type="entry name" value="RNA POLYMERASE II DEGRADATION FACTOR-LIKE PROTEIN (DUF1296)"/>
    <property type="match status" value="1"/>
</dbReference>
<sequence>MGSEGKTSNRGGGGGRDGGGVQAAGEIPPGEKKMVQSLREIVGDGCTDEEIYAALADCHMDPSDALNRLLSQDTFHEVKSKRERRKEMKETHESKARGTTNGYRAVRVAGEHSNGRLQSQISYNDLGKTPHRRENGVVPPSVTCVPSLTYRVKTMKEQPPSLPSSHGNYINTDSGQQISGAGDTVASSSSAVTQSAWSGGTAGHFSMANILKMGRSQSRSSQTAQGAPYIPQGEDSQNSSLYRLKSPYDSPHPLEEMDRNLEHHSHVSKANLDSSVASSDHGFDTQLSVSEKQNAFNVPSVLNASTATWGEKLPRISNVIGDGTRLPDGSQSDEVRVLDGEVSSTSSGPDRVEFDSSSSRKQNLNGLGGASHLSEVSSAAVSLKELNLGKDPTVPSSEGNREVVFPNYMQAVSADCSHLSFGTYKSGAQAALPGPLSSNASKFSLEQASEMRGSPPEFLETRNSVYPGQGLRNNQLGSIFGGRQSVTDDAPLSSLPELLRRNIPKVSGGHEFIQPLSLHNTNFKKTQNSSAPWSVVLDPNDRSLALDRQLEANSMPMPVDLFSLPVQSSEVSHHTLPGKQSVPSRYGDTLSSNVRCVTPLSEITNPHAFSLPFSYSPTPPVNNLATTPSLPEHQLGHLYAQPTNPVGEAADLTGYPTMPHGFVRNPPTSMQQAYRDSNVFYDSMAGRDYGFSQYNGIAARSSLPHADAGVPSYGGLTGQADFRGGFLQGLSTTSGGSVVGHDVLPSHYQQRNVFPTLHQVKAIVVPL</sequence>
<dbReference type="OrthoDB" id="762072at2759"/>
<dbReference type="InterPro" id="IPR009060">
    <property type="entry name" value="UBA-like_sf"/>
</dbReference>
<dbReference type="PANTHER" id="PTHR46445:SF7">
    <property type="entry name" value="GBF-INTERACTING PROTEIN 1 N-TERMINAL DOMAIN-CONTAINING PROTEIN"/>
    <property type="match status" value="1"/>
</dbReference>
<comment type="caution">
    <text evidence="3">The sequence shown here is derived from an EMBL/GenBank/DDBJ whole genome shotgun (WGS) entry which is preliminary data.</text>
</comment>
<proteinExistence type="predicted"/>
<keyword evidence="4" id="KW-1185">Reference proteome</keyword>
<feature type="region of interest" description="Disordered" evidence="1">
    <location>
        <begin position="1"/>
        <end position="32"/>
    </location>
</feature>
<evidence type="ECO:0000256" key="1">
    <source>
        <dbReference type="SAM" id="MobiDB-lite"/>
    </source>
</evidence>
<evidence type="ECO:0000313" key="4">
    <source>
        <dbReference type="Proteomes" id="UP001141552"/>
    </source>
</evidence>
<dbReference type="EMBL" id="JAKUCV010006889">
    <property type="protein sequence ID" value="KAJ4825492.1"/>
    <property type="molecule type" value="Genomic_DNA"/>
</dbReference>
<reference evidence="3" key="2">
    <citation type="journal article" date="2023" name="Plants (Basel)">
        <title>Annotation of the Turnera subulata (Passifloraceae) Draft Genome Reveals the S-Locus Evolved after the Divergence of Turneroideae from Passifloroideae in a Stepwise Manner.</title>
        <authorList>
            <person name="Henning P.M."/>
            <person name="Roalson E.H."/>
            <person name="Mir W."/>
            <person name="McCubbin A.G."/>
            <person name="Shore J.S."/>
        </authorList>
    </citation>
    <scope>NUCLEOTIDE SEQUENCE</scope>
    <source>
        <strain evidence="3">F60SS</strain>
    </source>
</reference>
<evidence type="ECO:0000259" key="2">
    <source>
        <dbReference type="Pfam" id="PF06972"/>
    </source>
</evidence>
<feature type="compositionally biased region" description="Polar residues" evidence="1">
    <location>
        <begin position="215"/>
        <end position="225"/>
    </location>
</feature>
<dbReference type="Proteomes" id="UP001141552">
    <property type="component" value="Unassembled WGS sequence"/>
</dbReference>
<dbReference type="AlphaFoldDB" id="A0A9Q0F672"/>
<feature type="region of interest" description="Disordered" evidence="1">
    <location>
        <begin position="77"/>
        <end position="98"/>
    </location>
</feature>
<feature type="domain" description="GBF-interacting protein 1 N-terminal" evidence="2">
    <location>
        <begin position="27"/>
        <end position="87"/>
    </location>
</feature>
<dbReference type="SUPFAM" id="SSF46934">
    <property type="entry name" value="UBA-like"/>
    <property type="match status" value="1"/>
</dbReference>
<protein>
    <recommendedName>
        <fullName evidence="2">GBF-interacting protein 1 N-terminal domain-containing protein</fullName>
    </recommendedName>
</protein>
<feature type="region of interest" description="Disordered" evidence="1">
    <location>
        <begin position="339"/>
        <end position="370"/>
    </location>
</feature>
<feature type="region of interest" description="Disordered" evidence="1">
    <location>
        <begin position="215"/>
        <end position="256"/>
    </location>
</feature>
<gene>
    <name evidence="3" type="ORF">Tsubulata_037481</name>
</gene>
<reference evidence="3" key="1">
    <citation type="submission" date="2022-02" db="EMBL/GenBank/DDBJ databases">
        <authorList>
            <person name="Henning P.M."/>
            <person name="McCubbin A.G."/>
            <person name="Shore J.S."/>
        </authorList>
    </citation>
    <scope>NUCLEOTIDE SEQUENCE</scope>
    <source>
        <strain evidence="3">F60SS</strain>
        <tissue evidence="3">Leaves</tissue>
    </source>
</reference>
<feature type="compositionally biased region" description="Polar residues" evidence="1">
    <location>
        <begin position="355"/>
        <end position="365"/>
    </location>
</feature>
<feature type="compositionally biased region" description="Gly residues" evidence="1">
    <location>
        <begin position="10"/>
        <end position="22"/>
    </location>
</feature>
<feature type="compositionally biased region" description="Basic and acidic residues" evidence="1">
    <location>
        <begin position="77"/>
        <end position="96"/>
    </location>
</feature>
<organism evidence="3 4">
    <name type="scientific">Turnera subulata</name>
    <dbReference type="NCBI Taxonomy" id="218843"/>
    <lineage>
        <taxon>Eukaryota</taxon>
        <taxon>Viridiplantae</taxon>
        <taxon>Streptophyta</taxon>
        <taxon>Embryophyta</taxon>
        <taxon>Tracheophyta</taxon>
        <taxon>Spermatophyta</taxon>
        <taxon>Magnoliopsida</taxon>
        <taxon>eudicotyledons</taxon>
        <taxon>Gunneridae</taxon>
        <taxon>Pentapetalae</taxon>
        <taxon>rosids</taxon>
        <taxon>fabids</taxon>
        <taxon>Malpighiales</taxon>
        <taxon>Passifloraceae</taxon>
        <taxon>Turnera</taxon>
    </lineage>
</organism>
<evidence type="ECO:0000313" key="3">
    <source>
        <dbReference type="EMBL" id="KAJ4825492.1"/>
    </source>
</evidence>
<dbReference type="InterPro" id="IPR009719">
    <property type="entry name" value="GIP1_N"/>
</dbReference>
<name>A0A9Q0F672_9ROSI</name>
<dbReference type="Pfam" id="PF06972">
    <property type="entry name" value="GIP1_N"/>
    <property type="match status" value="1"/>
</dbReference>